<protein>
    <submittedName>
        <fullName evidence="9">Protein kinase alk2</fullName>
        <ecNumber evidence="9">1.14.14.1</ecNumber>
    </submittedName>
</protein>
<comment type="caution">
    <text evidence="9">The sequence shown here is derived from an EMBL/GenBank/DDBJ whole genome shotgun (WGS) entry which is preliminary data.</text>
</comment>
<dbReference type="PANTHER" id="PTHR24287:SF1">
    <property type="entry name" value="P450, PUTATIVE (EUROFUNG)-RELATED"/>
    <property type="match status" value="1"/>
</dbReference>
<keyword evidence="3 8" id="KW-0349">Heme</keyword>
<dbReference type="SUPFAM" id="SSF48264">
    <property type="entry name" value="Cytochrome P450"/>
    <property type="match status" value="1"/>
</dbReference>
<evidence type="ECO:0000256" key="4">
    <source>
        <dbReference type="ARBA" id="ARBA00022723"/>
    </source>
</evidence>
<dbReference type="EMBL" id="JBBXMP010000056">
    <property type="protein sequence ID" value="KAL0064839.1"/>
    <property type="molecule type" value="Genomic_DNA"/>
</dbReference>
<dbReference type="PRINTS" id="PR00463">
    <property type="entry name" value="EP450I"/>
</dbReference>
<evidence type="ECO:0000256" key="2">
    <source>
        <dbReference type="ARBA" id="ARBA00010617"/>
    </source>
</evidence>
<gene>
    <name evidence="9" type="primary">ALK2_2</name>
    <name evidence="9" type="ORF">AAF712_008236</name>
</gene>
<dbReference type="InterPro" id="IPR017972">
    <property type="entry name" value="Cyt_P450_CS"/>
</dbReference>
<dbReference type="Gene3D" id="1.10.630.10">
    <property type="entry name" value="Cytochrome P450"/>
    <property type="match status" value="1"/>
</dbReference>
<dbReference type="GO" id="GO:0016712">
    <property type="term" value="F:oxidoreductase activity, acting on paired donors, with incorporation or reduction of molecular oxygen, reduced flavin or flavoprotein as one donor, and incorporation of one atom of oxygen"/>
    <property type="evidence" value="ECO:0007669"/>
    <property type="project" value="UniProtKB-EC"/>
</dbReference>
<dbReference type="InterPro" id="IPR001128">
    <property type="entry name" value="Cyt_P450"/>
</dbReference>
<accession>A0ABR2ZVL8</accession>
<sequence>MEIPPGIVYLTKKIPRIFVPLSTLYAAHRIRETYLNFDLSDWVVITSYLVCLPATFTCVVLYKKYRNNRIAASLGAVIPPMTGNDPTPGGLYTLFRAVRNFKSEYPADALEGIMKDIGYTFNIRMLFVDRIFTSEPEYIKAILATKFDDFEKGQSTRNSLDSLIGTGVFNTDGEMWKFHRGITRPFFSKDRISHFDIFDRHAEVAISQIKKRVKEGFPFDFQDVVSRFTLDSATEFLFGKDLGTLSGTLPYPHYSPLARADARKSDGLRDTFIRSFNEAQLATALRSRFGAEWPLREFWKDITKEKMKPVHQYLEPVLTEALERHRAKGGVVGEAKGDREVKEGETVLDHLVNYTHDRTILKDEILSLAVAGRDTTASLLSFTVYMLSQHSEILRRLREEILTKIGPSRRPSFDDFRDMKYLRAVLNEVLRLYPPVPFNLRQSKEAVVLPGLRGGKPFYIPPQTRIAYSVFIMHRRTDLWGPDALEFDPDRFLDERLHKYLTPNPFIFLPFNAGPRICLGQQFAYHEASFFLVRLLQNFPTIALSEEAQPPEGRPPAQWKEGGGIKAREKVQLKTHLTMYIHEGLWVTMTETDD</sequence>
<dbReference type="GO" id="GO:0016301">
    <property type="term" value="F:kinase activity"/>
    <property type="evidence" value="ECO:0007669"/>
    <property type="project" value="UniProtKB-KW"/>
</dbReference>
<dbReference type="PRINTS" id="PR00385">
    <property type="entry name" value="P450"/>
</dbReference>
<evidence type="ECO:0000256" key="8">
    <source>
        <dbReference type="RuleBase" id="RU000461"/>
    </source>
</evidence>
<name>A0ABR2ZVL8_9AGAR</name>
<keyword evidence="6 8" id="KW-0408">Iron</keyword>
<comment type="cofactor">
    <cofactor evidence="1">
        <name>heme</name>
        <dbReference type="ChEBI" id="CHEBI:30413"/>
    </cofactor>
</comment>
<keyword evidence="7 8" id="KW-0503">Monooxygenase</keyword>
<evidence type="ECO:0000256" key="5">
    <source>
        <dbReference type="ARBA" id="ARBA00023002"/>
    </source>
</evidence>
<dbReference type="EC" id="1.14.14.1" evidence="9"/>
<keyword evidence="9" id="KW-0808">Transferase</keyword>
<keyword evidence="5 8" id="KW-0560">Oxidoreductase</keyword>
<dbReference type="PANTHER" id="PTHR24287">
    <property type="entry name" value="P450, PUTATIVE (EUROFUNG)-RELATED"/>
    <property type="match status" value="1"/>
</dbReference>
<dbReference type="InterPro" id="IPR036396">
    <property type="entry name" value="Cyt_P450_sf"/>
</dbReference>
<evidence type="ECO:0000256" key="1">
    <source>
        <dbReference type="ARBA" id="ARBA00001971"/>
    </source>
</evidence>
<dbReference type="Pfam" id="PF00067">
    <property type="entry name" value="p450"/>
    <property type="match status" value="1"/>
</dbReference>
<dbReference type="Proteomes" id="UP001437256">
    <property type="component" value="Unassembled WGS sequence"/>
</dbReference>
<dbReference type="PROSITE" id="PS00086">
    <property type="entry name" value="CYTOCHROME_P450"/>
    <property type="match status" value="1"/>
</dbReference>
<keyword evidence="10" id="KW-1185">Reference proteome</keyword>
<keyword evidence="4 8" id="KW-0479">Metal-binding</keyword>
<evidence type="ECO:0000256" key="3">
    <source>
        <dbReference type="ARBA" id="ARBA00022617"/>
    </source>
</evidence>
<proteinExistence type="inferred from homology"/>
<evidence type="ECO:0000256" key="6">
    <source>
        <dbReference type="ARBA" id="ARBA00023004"/>
    </source>
</evidence>
<dbReference type="InterPro" id="IPR002401">
    <property type="entry name" value="Cyt_P450_E_grp-I"/>
</dbReference>
<keyword evidence="9" id="KW-0418">Kinase</keyword>
<evidence type="ECO:0000313" key="9">
    <source>
        <dbReference type="EMBL" id="KAL0064839.1"/>
    </source>
</evidence>
<organism evidence="9 10">
    <name type="scientific">Marasmius tenuissimus</name>
    <dbReference type="NCBI Taxonomy" id="585030"/>
    <lineage>
        <taxon>Eukaryota</taxon>
        <taxon>Fungi</taxon>
        <taxon>Dikarya</taxon>
        <taxon>Basidiomycota</taxon>
        <taxon>Agaricomycotina</taxon>
        <taxon>Agaricomycetes</taxon>
        <taxon>Agaricomycetidae</taxon>
        <taxon>Agaricales</taxon>
        <taxon>Marasmiineae</taxon>
        <taxon>Marasmiaceae</taxon>
        <taxon>Marasmius</taxon>
    </lineage>
</organism>
<comment type="similarity">
    <text evidence="2 8">Belongs to the cytochrome P450 family.</text>
</comment>
<evidence type="ECO:0000256" key="7">
    <source>
        <dbReference type="ARBA" id="ARBA00023033"/>
    </source>
</evidence>
<evidence type="ECO:0000313" key="10">
    <source>
        <dbReference type="Proteomes" id="UP001437256"/>
    </source>
</evidence>
<dbReference type="CDD" id="cd11063">
    <property type="entry name" value="CYP52"/>
    <property type="match status" value="1"/>
</dbReference>
<reference evidence="9 10" key="1">
    <citation type="submission" date="2024-05" db="EMBL/GenBank/DDBJ databases">
        <title>A draft genome resource for the thread blight pathogen Marasmius tenuissimus strain MS-2.</title>
        <authorList>
            <person name="Yulfo-Soto G.E."/>
            <person name="Baruah I.K."/>
            <person name="Amoako-Attah I."/>
            <person name="Bukari Y."/>
            <person name="Meinhardt L.W."/>
            <person name="Bailey B.A."/>
            <person name="Cohen S.P."/>
        </authorList>
    </citation>
    <scope>NUCLEOTIDE SEQUENCE [LARGE SCALE GENOMIC DNA]</scope>
    <source>
        <strain evidence="9 10">MS-2</strain>
    </source>
</reference>
<dbReference type="InterPro" id="IPR047146">
    <property type="entry name" value="Cyt_P450_E_CYP52_fungi"/>
</dbReference>